<dbReference type="PANTHER" id="PTHR11451">
    <property type="entry name" value="THREONINE-TRNA LIGASE"/>
    <property type="match status" value="1"/>
</dbReference>
<dbReference type="EC" id="6.1.1.3" evidence="13"/>
<evidence type="ECO:0000313" key="17">
    <source>
        <dbReference type="Proteomes" id="UP000013047"/>
    </source>
</evidence>
<dbReference type="GO" id="GO:0004829">
    <property type="term" value="F:threonine-tRNA ligase activity"/>
    <property type="evidence" value="ECO:0007669"/>
    <property type="project" value="UniProtKB-UniRule"/>
</dbReference>
<protein>
    <recommendedName>
        <fullName evidence="13">Threonine--tRNA ligase</fullName>
        <ecNumber evidence="13">6.1.1.3</ecNumber>
    </recommendedName>
    <alternativeName>
        <fullName evidence="13">Threonyl-tRNA synthetase</fullName>
        <shortName evidence="13">ThrRS</shortName>
    </alternativeName>
</protein>
<evidence type="ECO:0000256" key="5">
    <source>
        <dbReference type="ARBA" id="ARBA00022723"/>
    </source>
</evidence>
<feature type="binding site" evidence="13">
    <location>
        <position position="333"/>
    </location>
    <ligand>
        <name>Zn(2+)</name>
        <dbReference type="ChEBI" id="CHEBI:29105"/>
        <note>catalytic</note>
    </ligand>
</feature>
<dbReference type="PRINTS" id="PR01047">
    <property type="entry name" value="TRNASYNTHTHR"/>
</dbReference>
<keyword evidence="5 13" id="KW-0479">Metal-binding</keyword>
<dbReference type="GO" id="GO:0000049">
    <property type="term" value="F:tRNA binding"/>
    <property type="evidence" value="ECO:0007669"/>
    <property type="project" value="UniProtKB-KW"/>
</dbReference>
<dbReference type="FunFam" id="3.30.980.10:FF:000005">
    <property type="entry name" value="Threonyl-tRNA synthetase, mitochondrial"/>
    <property type="match status" value="1"/>
</dbReference>
<dbReference type="InterPro" id="IPR002314">
    <property type="entry name" value="aa-tRNA-synt_IIb"/>
</dbReference>
<accession>N6ZTQ2</accession>
<evidence type="ECO:0000256" key="3">
    <source>
        <dbReference type="ARBA" id="ARBA00022555"/>
    </source>
</evidence>
<dbReference type="Pfam" id="PF07973">
    <property type="entry name" value="tRNA_SAD"/>
    <property type="match status" value="1"/>
</dbReference>
<dbReference type="CDD" id="cd01667">
    <property type="entry name" value="TGS_ThrRS"/>
    <property type="match status" value="1"/>
</dbReference>
<dbReference type="PROSITE" id="PS50862">
    <property type="entry name" value="AA_TRNA_LIGASE_II"/>
    <property type="match status" value="1"/>
</dbReference>
<dbReference type="PANTHER" id="PTHR11451:SF44">
    <property type="entry name" value="THREONINE--TRNA LIGASE, CHLOROPLASTIC_MITOCHONDRIAL 2"/>
    <property type="match status" value="1"/>
</dbReference>
<keyword evidence="2 13" id="KW-0963">Cytoplasm</keyword>
<dbReference type="NCBIfam" id="TIGR00418">
    <property type="entry name" value="thrS"/>
    <property type="match status" value="1"/>
</dbReference>
<dbReference type="GO" id="GO:0005524">
    <property type="term" value="F:ATP binding"/>
    <property type="evidence" value="ECO:0007669"/>
    <property type="project" value="UniProtKB-UniRule"/>
</dbReference>
<dbReference type="InterPro" id="IPR036621">
    <property type="entry name" value="Anticodon-bd_dom_sf"/>
</dbReference>
<evidence type="ECO:0000256" key="13">
    <source>
        <dbReference type="HAMAP-Rule" id="MF_00184"/>
    </source>
</evidence>
<dbReference type="GO" id="GO:0046872">
    <property type="term" value="F:metal ion binding"/>
    <property type="evidence" value="ECO:0007669"/>
    <property type="project" value="UniProtKB-KW"/>
</dbReference>
<keyword evidence="17" id="KW-1185">Reference proteome</keyword>
<dbReference type="Gene3D" id="3.40.50.800">
    <property type="entry name" value="Anticodon-binding domain"/>
    <property type="match status" value="1"/>
</dbReference>
<dbReference type="InterPro" id="IPR004095">
    <property type="entry name" value="TGS"/>
</dbReference>
<dbReference type="SUPFAM" id="SSF55186">
    <property type="entry name" value="ThrRS/AlaRS common domain"/>
    <property type="match status" value="1"/>
</dbReference>
<dbReference type="Pfam" id="PF02824">
    <property type="entry name" value="TGS"/>
    <property type="match status" value="1"/>
</dbReference>
<evidence type="ECO:0000256" key="8">
    <source>
        <dbReference type="ARBA" id="ARBA00022840"/>
    </source>
</evidence>
<dbReference type="FunFam" id="3.30.930.10:FF:000002">
    <property type="entry name" value="Threonine--tRNA ligase"/>
    <property type="match status" value="1"/>
</dbReference>
<dbReference type="Pfam" id="PF03129">
    <property type="entry name" value="HGTP_anticodon"/>
    <property type="match status" value="1"/>
</dbReference>
<dbReference type="InterPro" id="IPR033728">
    <property type="entry name" value="ThrRS_core"/>
</dbReference>
<reference evidence="16 17" key="1">
    <citation type="submission" date="2012-09" db="EMBL/GenBank/DDBJ databases">
        <title>Draft Genome Sequences of 6 Strains from Genus Thauera.</title>
        <authorList>
            <person name="Liu B."/>
            <person name="Shapleigh J.P."/>
            <person name="Frostegard A.H."/>
        </authorList>
    </citation>
    <scope>NUCLEOTIDE SEQUENCE [LARGE SCALE GENOMIC DNA]</scope>
    <source>
        <strain evidence="16 17">B4P</strain>
    </source>
</reference>
<dbReference type="InterPro" id="IPR012675">
    <property type="entry name" value="Beta-grasp_dom_sf"/>
</dbReference>
<dbReference type="Gene3D" id="3.10.20.30">
    <property type="match status" value="1"/>
</dbReference>
<dbReference type="InterPro" id="IPR004154">
    <property type="entry name" value="Anticodon-bd"/>
</dbReference>
<dbReference type="CDD" id="cd00771">
    <property type="entry name" value="ThrRS_core"/>
    <property type="match status" value="1"/>
</dbReference>
<dbReference type="FunFam" id="3.10.20.30:FF:000005">
    <property type="entry name" value="Threonine--tRNA ligase"/>
    <property type="match status" value="1"/>
</dbReference>
<dbReference type="InterPro" id="IPR012676">
    <property type="entry name" value="TGS-like"/>
</dbReference>
<comment type="caution">
    <text evidence="16">The sequence shown here is derived from an EMBL/GenBank/DDBJ whole genome shotgun (WGS) entry which is preliminary data.</text>
</comment>
<dbReference type="OrthoDB" id="9802304at2"/>
<dbReference type="RefSeq" id="WP_004374367.1">
    <property type="nucleotide sequence ID" value="NZ_AMXF01000207.1"/>
</dbReference>
<dbReference type="PROSITE" id="PS51880">
    <property type="entry name" value="TGS"/>
    <property type="match status" value="1"/>
</dbReference>
<comment type="subunit">
    <text evidence="13">Homodimer.</text>
</comment>
<comment type="similarity">
    <text evidence="1 13">Belongs to the class-II aminoacyl-tRNA synthetase family.</text>
</comment>
<evidence type="ECO:0000256" key="10">
    <source>
        <dbReference type="ARBA" id="ARBA00022917"/>
    </source>
</evidence>
<dbReference type="SUPFAM" id="SSF52954">
    <property type="entry name" value="Class II aaRS ABD-related"/>
    <property type="match status" value="1"/>
</dbReference>
<dbReference type="CDD" id="cd00860">
    <property type="entry name" value="ThrRS_anticodon"/>
    <property type="match status" value="1"/>
</dbReference>
<dbReference type="InterPro" id="IPR045864">
    <property type="entry name" value="aa-tRNA-synth_II/BPL/LPL"/>
</dbReference>
<comment type="subcellular location">
    <subcellularLocation>
        <location evidence="13">Cytoplasm</location>
    </subcellularLocation>
</comment>
<feature type="domain" description="Aminoacyl-transfer RNA synthetases class-II family profile" evidence="14">
    <location>
        <begin position="261"/>
        <end position="533"/>
    </location>
</feature>
<name>N6ZTQ2_9RHOO</name>
<dbReference type="InterPro" id="IPR012947">
    <property type="entry name" value="tRNA_SAD"/>
</dbReference>
<dbReference type="GO" id="GO:0006435">
    <property type="term" value="P:threonyl-tRNA aminoacylation"/>
    <property type="evidence" value="ECO:0007669"/>
    <property type="project" value="UniProtKB-UniRule"/>
</dbReference>
<evidence type="ECO:0000256" key="12">
    <source>
        <dbReference type="ARBA" id="ARBA00049515"/>
    </source>
</evidence>
<proteinExistence type="inferred from homology"/>
<organism evidence="16 17">
    <name type="scientific">Thauera phenylacetica B4P</name>
    <dbReference type="NCBI Taxonomy" id="1234382"/>
    <lineage>
        <taxon>Bacteria</taxon>
        <taxon>Pseudomonadati</taxon>
        <taxon>Pseudomonadota</taxon>
        <taxon>Betaproteobacteria</taxon>
        <taxon>Rhodocyclales</taxon>
        <taxon>Zoogloeaceae</taxon>
        <taxon>Thauera</taxon>
    </lineage>
</organism>
<keyword evidence="6 13" id="KW-0547">Nucleotide-binding</keyword>
<keyword evidence="10 13" id="KW-0648">Protein biosynthesis</keyword>
<evidence type="ECO:0000256" key="2">
    <source>
        <dbReference type="ARBA" id="ARBA00022490"/>
    </source>
</evidence>
<evidence type="ECO:0000256" key="9">
    <source>
        <dbReference type="ARBA" id="ARBA00022884"/>
    </source>
</evidence>
<dbReference type="InterPro" id="IPR002320">
    <property type="entry name" value="Thr-tRNA-ligase_IIa"/>
</dbReference>
<dbReference type="FunFam" id="3.30.54.20:FF:000002">
    <property type="entry name" value="Threonine--tRNA ligase"/>
    <property type="match status" value="1"/>
</dbReference>
<sequence>MPNITLPDGSVRSFDHPVTVAEVAASIGAGLAKAAIAGRSDGKLVDLSHRFEADADLAIVTDKNAEGLEIIRHSTAHLLAHAVKELFPDAQVTIGPVIDNGFYYDFSYKRPFTPEDLQAIEQRMAEIAKREIPVHREVWPRDKAVDFFKGIGEHYKAEIIASIPAGEDVSLYRQGDFIDLCRGPHVPSTGKLKVFKLMKLAGAYWRGDSKNEMLQRVYGTAWTKKDELDAYLHMIEEAEKRDHRKLGRLLDLFHIQDEAPGMVFWHAKGWTLWQQVEQYLRRTIGEHGYQEVKTPQIVDRSLWEKSGHWGMYSDLMFTTQSEKRDYAVKPMNCPCHIQIFNQGLKSYRDLPLRMAEFGSCHRNEPSGSLHGIMRVRNFVQDDAHIFCAESQVQVESAEFIRLLQQVYLDFGFTDVQVKLSTRPEKRVGTDEQWDAAEAALAAALDAQGLHYELQPGEGAFYGPKIEFSLKDCLGRVWQCGTLQLDFNLPVRLGAEYVDEDNTKKIPVMLHRAILGSLERFIGILIEHHAGAMPLWLAPVQAVVMNISEGQAEYAEEAVVRLKKAGFRVEADLRNEKINYKIREHSVQKLPYQIVIGEKEKAAGLVAVRARGGQDLGQMSLDSLIERWRREVEAKAGTV</sequence>
<dbReference type="Gene3D" id="3.30.980.10">
    <property type="entry name" value="Threonyl-trna Synthetase, Chain A, domain 2"/>
    <property type="match status" value="1"/>
</dbReference>
<evidence type="ECO:0000256" key="1">
    <source>
        <dbReference type="ARBA" id="ARBA00008226"/>
    </source>
</evidence>
<evidence type="ECO:0000259" key="14">
    <source>
        <dbReference type="PROSITE" id="PS50862"/>
    </source>
</evidence>
<keyword evidence="8 13" id="KW-0067">ATP-binding</keyword>
<dbReference type="SUPFAM" id="SSF81271">
    <property type="entry name" value="TGS-like"/>
    <property type="match status" value="1"/>
</dbReference>
<keyword evidence="9 13" id="KW-0694">RNA-binding</keyword>
<dbReference type="SUPFAM" id="SSF55681">
    <property type="entry name" value="Class II aaRS and biotin synthetases"/>
    <property type="match status" value="1"/>
</dbReference>
<gene>
    <name evidence="13 16" type="primary">thrS</name>
    <name evidence="16" type="ORF">C667_18592</name>
</gene>
<evidence type="ECO:0000313" key="16">
    <source>
        <dbReference type="EMBL" id="ENO95519.1"/>
    </source>
</evidence>
<dbReference type="SMART" id="SM00863">
    <property type="entry name" value="tRNA_SAD"/>
    <property type="match status" value="1"/>
</dbReference>
<evidence type="ECO:0000256" key="11">
    <source>
        <dbReference type="ARBA" id="ARBA00023146"/>
    </source>
</evidence>
<feature type="domain" description="TGS" evidence="15">
    <location>
        <begin position="1"/>
        <end position="61"/>
    </location>
</feature>
<keyword evidence="7 13" id="KW-0862">Zinc</keyword>
<dbReference type="HAMAP" id="MF_00184">
    <property type="entry name" value="Thr_tRNA_synth"/>
    <property type="match status" value="1"/>
</dbReference>
<dbReference type="Gene3D" id="3.30.54.20">
    <property type="match status" value="1"/>
</dbReference>
<feature type="binding site" evidence="13">
    <location>
        <position position="510"/>
    </location>
    <ligand>
        <name>Zn(2+)</name>
        <dbReference type="ChEBI" id="CHEBI:29105"/>
        <note>catalytic</note>
    </ligand>
</feature>
<comment type="catalytic activity">
    <reaction evidence="12 13">
        <text>tRNA(Thr) + L-threonine + ATP = L-threonyl-tRNA(Thr) + AMP + diphosphate + H(+)</text>
        <dbReference type="Rhea" id="RHEA:24624"/>
        <dbReference type="Rhea" id="RHEA-COMP:9670"/>
        <dbReference type="Rhea" id="RHEA-COMP:9704"/>
        <dbReference type="ChEBI" id="CHEBI:15378"/>
        <dbReference type="ChEBI" id="CHEBI:30616"/>
        <dbReference type="ChEBI" id="CHEBI:33019"/>
        <dbReference type="ChEBI" id="CHEBI:57926"/>
        <dbReference type="ChEBI" id="CHEBI:78442"/>
        <dbReference type="ChEBI" id="CHEBI:78534"/>
        <dbReference type="ChEBI" id="CHEBI:456215"/>
        <dbReference type="EC" id="6.1.1.3"/>
    </reaction>
</comment>
<feature type="binding site" evidence="13">
    <location>
        <position position="384"/>
    </location>
    <ligand>
        <name>Zn(2+)</name>
        <dbReference type="ChEBI" id="CHEBI:29105"/>
        <note>catalytic</note>
    </ligand>
</feature>
<dbReference type="Proteomes" id="UP000013047">
    <property type="component" value="Unassembled WGS sequence"/>
</dbReference>
<dbReference type="InterPro" id="IPR047246">
    <property type="entry name" value="ThrRS_anticodon"/>
</dbReference>
<dbReference type="InterPro" id="IPR018163">
    <property type="entry name" value="Thr/Ala-tRNA-synth_IIc_edit"/>
</dbReference>
<feature type="region of interest" description="Catalytic" evidence="13">
    <location>
        <begin position="242"/>
        <end position="533"/>
    </location>
</feature>
<dbReference type="GO" id="GO:0005829">
    <property type="term" value="C:cytosol"/>
    <property type="evidence" value="ECO:0007669"/>
    <property type="project" value="TreeGrafter"/>
</dbReference>
<dbReference type="EMBL" id="AMXF01000207">
    <property type="protein sequence ID" value="ENO95519.1"/>
    <property type="molecule type" value="Genomic_DNA"/>
</dbReference>
<keyword evidence="4 13" id="KW-0436">Ligase</keyword>
<keyword evidence="3 13" id="KW-0820">tRNA-binding</keyword>
<dbReference type="Gene3D" id="3.30.930.10">
    <property type="entry name" value="Bira Bifunctional Protein, Domain 2"/>
    <property type="match status" value="1"/>
</dbReference>
<evidence type="ECO:0000256" key="4">
    <source>
        <dbReference type="ARBA" id="ARBA00022598"/>
    </source>
</evidence>
<dbReference type="FunFam" id="3.40.50.800:FF:000001">
    <property type="entry name" value="Threonine--tRNA ligase"/>
    <property type="match status" value="1"/>
</dbReference>
<comment type="cofactor">
    <cofactor evidence="13">
        <name>Zn(2+)</name>
        <dbReference type="ChEBI" id="CHEBI:29105"/>
    </cofactor>
    <text evidence="13">Binds 1 zinc ion per subunit.</text>
</comment>
<dbReference type="AlphaFoldDB" id="N6ZTQ2"/>
<keyword evidence="11 13" id="KW-0030">Aminoacyl-tRNA synthetase</keyword>
<dbReference type="Pfam" id="PF00587">
    <property type="entry name" value="tRNA-synt_2b"/>
    <property type="match status" value="1"/>
</dbReference>
<dbReference type="InterPro" id="IPR006195">
    <property type="entry name" value="aa-tRNA-synth_II"/>
</dbReference>
<evidence type="ECO:0000259" key="15">
    <source>
        <dbReference type="PROSITE" id="PS51880"/>
    </source>
</evidence>
<evidence type="ECO:0000256" key="6">
    <source>
        <dbReference type="ARBA" id="ARBA00022741"/>
    </source>
</evidence>
<evidence type="ECO:0000256" key="7">
    <source>
        <dbReference type="ARBA" id="ARBA00022833"/>
    </source>
</evidence>